<keyword evidence="2" id="KW-0472">Membrane</keyword>
<evidence type="ECO:0000313" key="4">
    <source>
        <dbReference type="Proteomes" id="UP001150266"/>
    </source>
</evidence>
<gene>
    <name evidence="3" type="ORF">J3R30DRAFT_2755030</name>
</gene>
<proteinExistence type="predicted"/>
<keyword evidence="2" id="KW-1133">Transmembrane helix</keyword>
<feature type="compositionally biased region" description="Low complexity" evidence="1">
    <location>
        <begin position="130"/>
        <end position="140"/>
    </location>
</feature>
<name>A0A9W9AD66_9AGAR</name>
<dbReference type="OrthoDB" id="3049421at2759"/>
<keyword evidence="2" id="KW-0812">Transmembrane</keyword>
<feature type="region of interest" description="Disordered" evidence="1">
    <location>
        <begin position="113"/>
        <end position="144"/>
    </location>
</feature>
<protein>
    <submittedName>
        <fullName evidence="3">Uncharacterized protein</fullName>
    </submittedName>
</protein>
<feature type="compositionally biased region" description="Low complexity" evidence="1">
    <location>
        <begin position="113"/>
        <end position="123"/>
    </location>
</feature>
<evidence type="ECO:0000256" key="1">
    <source>
        <dbReference type="SAM" id="MobiDB-lite"/>
    </source>
</evidence>
<organism evidence="3 4">
    <name type="scientific">Lentinula aciculospora</name>
    <dbReference type="NCBI Taxonomy" id="153920"/>
    <lineage>
        <taxon>Eukaryota</taxon>
        <taxon>Fungi</taxon>
        <taxon>Dikarya</taxon>
        <taxon>Basidiomycota</taxon>
        <taxon>Agaricomycotina</taxon>
        <taxon>Agaricomycetes</taxon>
        <taxon>Agaricomycetidae</taxon>
        <taxon>Agaricales</taxon>
        <taxon>Marasmiineae</taxon>
        <taxon>Omphalotaceae</taxon>
        <taxon>Lentinula</taxon>
    </lineage>
</organism>
<dbReference type="EMBL" id="JAOTPV010000008">
    <property type="protein sequence ID" value="KAJ4479384.1"/>
    <property type="molecule type" value="Genomic_DNA"/>
</dbReference>
<comment type="caution">
    <text evidence="3">The sequence shown here is derived from an EMBL/GenBank/DDBJ whole genome shotgun (WGS) entry which is preliminary data.</text>
</comment>
<accession>A0A9W9AD66</accession>
<dbReference type="AlphaFoldDB" id="A0A9W9AD66"/>
<feature type="region of interest" description="Disordered" evidence="1">
    <location>
        <begin position="191"/>
        <end position="228"/>
    </location>
</feature>
<evidence type="ECO:0000313" key="3">
    <source>
        <dbReference type="EMBL" id="KAJ4479384.1"/>
    </source>
</evidence>
<evidence type="ECO:0000256" key="2">
    <source>
        <dbReference type="SAM" id="Phobius"/>
    </source>
</evidence>
<dbReference type="Proteomes" id="UP001150266">
    <property type="component" value="Unassembled WGS sequence"/>
</dbReference>
<keyword evidence="4" id="KW-1185">Reference proteome</keyword>
<feature type="transmembrane region" description="Helical" evidence="2">
    <location>
        <begin position="6"/>
        <end position="23"/>
    </location>
</feature>
<reference evidence="3" key="1">
    <citation type="submission" date="2022-08" db="EMBL/GenBank/DDBJ databases">
        <title>A Global Phylogenomic Analysis of the Shiitake Genus Lentinula.</title>
        <authorList>
            <consortium name="DOE Joint Genome Institute"/>
            <person name="Sierra-Patev S."/>
            <person name="Min B."/>
            <person name="Naranjo-Ortiz M."/>
            <person name="Looney B."/>
            <person name="Konkel Z."/>
            <person name="Slot J.C."/>
            <person name="Sakamoto Y."/>
            <person name="Steenwyk J.L."/>
            <person name="Rokas A."/>
            <person name="Carro J."/>
            <person name="Camarero S."/>
            <person name="Ferreira P."/>
            <person name="Molpeceres G."/>
            <person name="Ruiz-Duenas F.J."/>
            <person name="Serrano A."/>
            <person name="Henrissat B."/>
            <person name="Drula E."/>
            <person name="Hughes K.W."/>
            <person name="Mata J.L."/>
            <person name="Ishikawa N.K."/>
            <person name="Vargas-Isla R."/>
            <person name="Ushijima S."/>
            <person name="Smith C.A."/>
            <person name="Ahrendt S."/>
            <person name="Andreopoulos W."/>
            <person name="He G."/>
            <person name="Labutti K."/>
            <person name="Lipzen A."/>
            <person name="Ng V."/>
            <person name="Riley R."/>
            <person name="Sandor L."/>
            <person name="Barry K."/>
            <person name="Martinez A.T."/>
            <person name="Xiao Y."/>
            <person name="Gibbons J.G."/>
            <person name="Terashima K."/>
            <person name="Grigoriev I.V."/>
            <person name="Hibbett D.S."/>
        </authorList>
    </citation>
    <scope>NUCLEOTIDE SEQUENCE</scope>
    <source>
        <strain evidence="3">JLM2183</strain>
    </source>
</reference>
<feature type="compositionally biased region" description="Polar residues" evidence="1">
    <location>
        <begin position="200"/>
        <end position="221"/>
    </location>
</feature>
<sequence>MIGGIVGGIVILILLVIASCFFCRRRKYRNRSINFVPYLNLDGDKPPRASIAHDAEAPQSPIFDPMAMVAPSSHATTPDQRSAVTRTPIPFHDLLNDQNVTIKRTASFSRLSRNSYPRSSFSSQFTGAKSSRYSSSSSSSFITASDGDSVASTVKVGELIDPFADPDPRAEDPFVDSFGLQRAIFIDKAYRIPPPPPSRLQPTKPTITDESTRLSQTSVGSSHCGVAM</sequence>